<dbReference type="InterPro" id="IPR000760">
    <property type="entry name" value="Inositol_monophosphatase-like"/>
</dbReference>
<dbReference type="GO" id="GO:0007165">
    <property type="term" value="P:signal transduction"/>
    <property type="evidence" value="ECO:0007669"/>
    <property type="project" value="TreeGrafter"/>
</dbReference>
<evidence type="ECO:0000256" key="2">
    <source>
        <dbReference type="ARBA" id="ARBA00022801"/>
    </source>
</evidence>
<dbReference type="GO" id="GO:0006020">
    <property type="term" value="P:inositol metabolic process"/>
    <property type="evidence" value="ECO:0007669"/>
    <property type="project" value="TreeGrafter"/>
</dbReference>
<dbReference type="PROSITE" id="PS00629">
    <property type="entry name" value="IMP_1"/>
    <property type="match status" value="1"/>
</dbReference>
<comment type="caution">
    <text evidence="5">The sequence shown here is derived from an EMBL/GenBank/DDBJ whole genome shotgun (WGS) entry which is preliminary data.</text>
</comment>
<dbReference type="SUPFAM" id="SSF56655">
    <property type="entry name" value="Carbohydrate phosphatase"/>
    <property type="match status" value="1"/>
</dbReference>
<keyword evidence="1 4" id="KW-0479">Metal-binding</keyword>
<keyword evidence="2" id="KW-0378">Hydrolase</keyword>
<evidence type="ECO:0000256" key="3">
    <source>
        <dbReference type="ARBA" id="ARBA00022842"/>
    </source>
</evidence>
<comment type="cofactor">
    <cofactor evidence="4">
        <name>Mg(2+)</name>
        <dbReference type="ChEBI" id="CHEBI:18420"/>
    </cofactor>
</comment>
<gene>
    <name evidence="5" type="ORF">US40_C0006G0047</name>
</gene>
<sequence length="267" mass="30839">MVLTKKDLKFLEDKSFELIKKADRMILEGFQKDKTIKNKDIRDISTNIDVSVEEFLKDKLKELLPEAGFIIEEGKSTPSNEYNWVIDPIDGTKYYSGKVPMVITQIGLLYKNKSILGLCSNPFTGDIFSASLGNNTKINKKIVKLDMKKTPNESIVDCDFGGLDQNIDSKIELFRYLVNNFYRVRITAGFLHPYLITGAIDVIVTYLKDRTQKKEKFTIDYSPRFILYEELGFVKKDFIFKNLPIMVISSKDLMNSFVKNYEQFKPI</sequence>
<keyword evidence="3 4" id="KW-0460">Magnesium</keyword>
<feature type="binding site" evidence="4">
    <location>
        <position position="90"/>
    </location>
    <ligand>
        <name>Mg(2+)</name>
        <dbReference type="ChEBI" id="CHEBI:18420"/>
        <label>2</label>
    </ligand>
</feature>
<name>A0A0G0GI06_9BACT</name>
<dbReference type="InterPro" id="IPR020583">
    <property type="entry name" value="Inositol_monoP_metal-BS"/>
</dbReference>
<evidence type="ECO:0000313" key="5">
    <source>
        <dbReference type="EMBL" id="KKQ25730.1"/>
    </source>
</evidence>
<evidence type="ECO:0000313" key="6">
    <source>
        <dbReference type="Proteomes" id="UP000034917"/>
    </source>
</evidence>
<dbReference type="Gene3D" id="3.30.540.10">
    <property type="entry name" value="Fructose-1,6-Bisphosphatase, subunit A, domain 1"/>
    <property type="match status" value="1"/>
</dbReference>
<evidence type="ECO:0000256" key="1">
    <source>
        <dbReference type="ARBA" id="ARBA00022723"/>
    </source>
</evidence>
<dbReference type="PANTHER" id="PTHR20854:SF4">
    <property type="entry name" value="INOSITOL-1-MONOPHOSPHATASE-RELATED"/>
    <property type="match status" value="1"/>
</dbReference>
<dbReference type="Proteomes" id="UP000034917">
    <property type="component" value="Unassembled WGS sequence"/>
</dbReference>
<reference evidence="5 6" key="1">
    <citation type="journal article" date="2015" name="Nature">
        <title>rRNA introns, odd ribosomes, and small enigmatic genomes across a large radiation of phyla.</title>
        <authorList>
            <person name="Brown C.T."/>
            <person name="Hug L.A."/>
            <person name="Thomas B.C."/>
            <person name="Sharon I."/>
            <person name="Castelle C.J."/>
            <person name="Singh A."/>
            <person name="Wilkins M.J."/>
            <person name="Williams K.H."/>
            <person name="Banfield J.F."/>
        </authorList>
    </citation>
    <scope>NUCLEOTIDE SEQUENCE [LARGE SCALE GENOMIC DNA]</scope>
</reference>
<dbReference type="GO" id="GO:0008934">
    <property type="term" value="F:inositol monophosphate 1-phosphatase activity"/>
    <property type="evidence" value="ECO:0007669"/>
    <property type="project" value="TreeGrafter"/>
</dbReference>
<proteinExistence type="predicted"/>
<dbReference type="CDD" id="cd01637">
    <property type="entry name" value="IMPase_like"/>
    <property type="match status" value="1"/>
</dbReference>
<dbReference type="PANTHER" id="PTHR20854">
    <property type="entry name" value="INOSITOL MONOPHOSPHATASE"/>
    <property type="match status" value="1"/>
</dbReference>
<feature type="binding site" evidence="4">
    <location>
        <position position="72"/>
    </location>
    <ligand>
        <name>Mg(2+)</name>
        <dbReference type="ChEBI" id="CHEBI:18420"/>
        <label>1</label>
        <note>catalytic</note>
    </ligand>
</feature>
<dbReference type="PRINTS" id="PR00377">
    <property type="entry name" value="IMPHPHTASES"/>
</dbReference>
<organism evidence="5 6">
    <name type="scientific">Candidatus Roizmanbacteria bacterium GW2011_GWC2_37_13</name>
    <dbReference type="NCBI Taxonomy" id="1618486"/>
    <lineage>
        <taxon>Bacteria</taxon>
        <taxon>Candidatus Roizmaniibacteriota</taxon>
    </lineage>
</organism>
<dbReference type="GO" id="GO:0046872">
    <property type="term" value="F:metal ion binding"/>
    <property type="evidence" value="ECO:0007669"/>
    <property type="project" value="UniProtKB-KW"/>
</dbReference>
<dbReference type="EMBL" id="LBSV01000006">
    <property type="protein sequence ID" value="KKQ25730.1"/>
    <property type="molecule type" value="Genomic_DNA"/>
</dbReference>
<protein>
    <submittedName>
        <fullName evidence="5">Inositol monophosphatase</fullName>
    </submittedName>
</protein>
<dbReference type="AlphaFoldDB" id="A0A0G0GI06"/>
<feature type="binding site" evidence="4">
    <location>
        <position position="87"/>
    </location>
    <ligand>
        <name>Mg(2+)</name>
        <dbReference type="ChEBI" id="CHEBI:18420"/>
        <label>1</label>
        <note>catalytic</note>
    </ligand>
</feature>
<dbReference type="Pfam" id="PF00459">
    <property type="entry name" value="Inositol_P"/>
    <property type="match status" value="1"/>
</dbReference>
<feature type="binding site" evidence="4">
    <location>
        <position position="89"/>
    </location>
    <ligand>
        <name>Mg(2+)</name>
        <dbReference type="ChEBI" id="CHEBI:18420"/>
        <label>1</label>
        <note>catalytic</note>
    </ligand>
</feature>
<accession>A0A0G0GI06</accession>
<evidence type="ECO:0000256" key="4">
    <source>
        <dbReference type="PIRSR" id="PIRSR600760-2"/>
    </source>
</evidence>